<organism evidence="2">
    <name type="scientific">hydrothermal vent metagenome</name>
    <dbReference type="NCBI Taxonomy" id="652676"/>
    <lineage>
        <taxon>unclassified sequences</taxon>
        <taxon>metagenomes</taxon>
        <taxon>ecological metagenomes</taxon>
    </lineage>
</organism>
<dbReference type="SUPFAM" id="SSF55298">
    <property type="entry name" value="YjgF-like"/>
    <property type="match status" value="1"/>
</dbReference>
<dbReference type="PANTHER" id="PTHR43760">
    <property type="entry name" value="ENDORIBONUCLEASE-RELATED"/>
    <property type="match status" value="1"/>
</dbReference>
<dbReference type="PANTHER" id="PTHR43760:SF1">
    <property type="entry name" value="ENDORIBONUCLEASE L-PSP_CHORISMATE MUTASE-LIKE DOMAIN-CONTAINING PROTEIN"/>
    <property type="match status" value="1"/>
</dbReference>
<dbReference type="CDD" id="cd02199">
    <property type="entry name" value="YjgF_YER057c_UK114_like_1"/>
    <property type="match status" value="1"/>
</dbReference>
<dbReference type="Gene3D" id="3.30.1330.40">
    <property type="entry name" value="RutC-like"/>
    <property type="match status" value="1"/>
</dbReference>
<dbReference type="InterPro" id="IPR013813">
    <property type="entry name" value="Endoribo_LPSP/chorism_mut-like"/>
</dbReference>
<evidence type="ECO:0000259" key="1">
    <source>
        <dbReference type="Pfam" id="PF14588"/>
    </source>
</evidence>
<dbReference type="AlphaFoldDB" id="A0A3B0RG07"/>
<dbReference type="EMBL" id="UOEE01000134">
    <property type="protein sequence ID" value="VAV91900.1"/>
    <property type="molecule type" value="Genomic_DNA"/>
</dbReference>
<evidence type="ECO:0000313" key="2">
    <source>
        <dbReference type="EMBL" id="VAV91900.1"/>
    </source>
</evidence>
<protein>
    <submittedName>
        <fullName evidence="2">RidA/YER057c/UK114 superfamily, group 1</fullName>
    </submittedName>
</protein>
<dbReference type="Pfam" id="PF14588">
    <property type="entry name" value="YjgF_endoribonc"/>
    <property type="match status" value="1"/>
</dbReference>
<name>A0A3B0RG07_9ZZZZ</name>
<proteinExistence type="predicted"/>
<accession>A0A3B0RG07</accession>
<gene>
    <name evidence="2" type="ORF">MNBD_ALPHA06-1250</name>
</gene>
<reference evidence="2" key="1">
    <citation type="submission" date="2018-06" db="EMBL/GenBank/DDBJ databases">
        <authorList>
            <person name="Zhirakovskaya E."/>
        </authorList>
    </citation>
    <scope>NUCLEOTIDE SEQUENCE</scope>
</reference>
<sequence>MSNPNTRLAELGITLPKPAAPIANYLPFVRSGNMVFVSGQIAAGPDGVVLGTLGKDMDIAAGKLAARLCAINLLAQIATALDDDLSRVRRVVRLGGFVQTTPDFTDIPHIINGASDLMVEVFADAGRHARFAVGCSSLPLGTAVEIDGMFEVD</sequence>
<feature type="domain" description="Endoribonuclease L-PSP/chorismate mutase-like" evidence="1">
    <location>
        <begin position="6"/>
        <end position="141"/>
    </location>
</feature>
<dbReference type="InterPro" id="IPR035959">
    <property type="entry name" value="RutC-like_sf"/>
</dbReference>